<dbReference type="Gene3D" id="6.10.250.2990">
    <property type="match status" value="1"/>
</dbReference>
<sequence>MEDEITPPAGDPGRREVVEIKEDSSQKIGSKDLIIIFEPRAHIKGIEFWKSSKLDEAAMATPFPIVRPGKKAAGTVGKRFNFGQLFKGAYSRDKGTSTLAPPPLSEHSKNRAVHGALKTSCKKNGENSIKAVDKVVLKPSPEKDVVEKPNIPEWAETKNLTPLLRHQYSIGADLSVVFQGNRLDERVSLHAIFKRSRETVRFD</sequence>
<organism evidence="2 3">
    <name type="scientific">Hypsibius exemplaris</name>
    <name type="common">Freshwater tardigrade</name>
    <dbReference type="NCBI Taxonomy" id="2072580"/>
    <lineage>
        <taxon>Eukaryota</taxon>
        <taxon>Metazoa</taxon>
        <taxon>Ecdysozoa</taxon>
        <taxon>Tardigrada</taxon>
        <taxon>Eutardigrada</taxon>
        <taxon>Parachela</taxon>
        <taxon>Hypsibioidea</taxon>
        <taxon>Hypsibiidae</taxon>
        <taxon>Hypsibius</taxon>
    </lineage>
</organism>
<feature type="compositionally biased region" description="Basic and acidic residues" evidence="1">
    <location>
        <begin position="12"/>
        <end position="23"/>
    </location>
</feature>
<proteinExistence type="predicted"/>
<accession>A0A1W0WTT9</accession>
<evidence type="ECO:0000313" key="2">
    <source>
        <dbReference type="EMBL" id="OQV18616.1"/>
    </source>
</evidence>
<evidence type="ECO:0000313" key="3">
    <source>
        <dbReference type="Proteomes" id="UP000192578"/>
    </source>
</evidence>
<dbReference type="Proteomes" id="UP000192578">
    <property type="component" value="Unassembled WGS sequence"/>
</dbReference>
<feature type="region of interest" description="Disordered" evidence="1">
    <location>
        <begin position="1"/>
        <end position="23"/>
    </location>
</feature>
<dbReference type="EMBL" id="MTYJ01000047">
    <property type="protein sequence ID" value="OQV18616.1"/>
    <property type="molecule type" value="Genomic_DNA"/>
</dbReference>
<name>A0A1W0WTT9_HYPEX</name>
<comment type="caution">
    <text evidence="2">The sequence shown here is derived from an EMBL/GenBank/DDBJ whole genome shotgun (WGS) entry which is preliminary data.</text>
</comment>
<evidence type="ECO:0000256" key="1">
    <source>
        <dbReference type="SAM" id="MobiDB-lite"/>
    </source>
</evidence>
<dbReference type="AlphaFoldDB" id="A0A1W0WTT9"/>
<gene>
    <name evidence="2" type="ORF">BV898_07245</name>
</gene>
<keyword evidence="3" id="KW-1185">Reference proteome</keyword>
<reference evidence="3" key="1">
    <citation type="submission" date="2017-01" db="EMBL/GenBank/DDBJ databases">
        <title>Comparative genomics of anhydrobiosis in the tardigrade Hypsibius dujardini.</title>
        <authorList>
            <person name="Yoshida Y."/>
            <person name="Koutsovoulos G."/>
            <person name="Laetsch D."/>
            <person name="Stevens L."/>
            <person name="Kumar S."/>
            <person name="Horikawa D."/>
            <person name="Ishino K."/>
            <person name="Komine S."/>
            <person name="Tomita M."/>
            <person name="Blaxter M."/>
            <person name="Arakawa K."/>
        </authorList>
    </citation>
    <scope>NUCLEOTIDE SEQUENCE [LARGE SCALE GENOMIC DNA]</scope>
    <source>
        <strain evidence="3">Z151</strain>
    </source>
</reference>
<protein>
    <submittedName>
        <fullName evidence="2">Uncharacterized protein</fullName>
    </submittedName>
</protein>